<accession>A0ABT6XRU8</accession>
<evidence type="ECO:0000256" key="3">
    <source>
        <dbReference type="ARBA" id="ARBA00022692"/>
    </source>
</evidence>
<evidence type="ECO:0000256" key="5">
    <source>
        <dbReference type="ARBA" id="ARBA00023136"/>
    </source>
</evidence>
<gene>
    <name evidence="7" type="ORF">QHT84_09805</name>
</gene>
<feature type="transmembrane region" description="Helical" evidence="6">
    <location>
        <begin position="397"/>
        <end position="417"/>
    </location>
</feature>
<dbReference type="PANTHER" id="PTHR30250:SF11">
    <property type="entry name" value="O-ANTIGEN TRANSPORTER-RELATED"/>
    <property type="match status" value="1"/>
</dbReference>
<evidence type="ECO:0000256" key="1">
    <source>
        <dbReference type="ARBA" id="ARBA00004651"/>
    </source>
</evidence>
<name>A0ABT6XRU8_9FLAO</name>
<feature type="transmembrane region" description="Helical" evidence="6">
    <location>
        <begin position="123"/>
        <end position="144"/>
    </location>
</feature>
<feature type="transmembrane region" description="Helical" evidence="6">
    <location>
        <begin position="298"/>
        <end position="319"/>
    </location>
</feature>
<evidence type="ECO:0000313" key="7">
    <source>
        <dbReference type="EMBL" id="MDI9257707.1"/>
    </source>
</evidence>
<dbReference type="EMBL" id="JASGBP010000005">
    <property type="protein sequence ID" value="MDI9257707.1"/>
    <property type="molecule type" value="Genomic_DNA"/>
</dbReference>
<proteinExistence type="predicted"/>
<reference evidence="7 8" key="1">
    <citation type="submission" date="2023-05" db="EMBL/GenBank/DDBJ databases">
        <title>Flavobacterium sedimenti sp. nov., isolated from the sediment.</title>
        <authorList>
            <person name="Wu N."/>
        </authorList>
    </citation>
    <scope>NUCLEOTIDE SEQUENCE [LARGE SCALE GENOMIC DNA]</scope>
    <source>
        <strain evidence="7 8">YZ-48</strain>
    </source>
</reference>
<evidence type="ECO:0000256" key="2">
    <source>
        <dbReference type="ARBA" id="ARBA00022475"/>
    </source>
</evidence>
<keyword evidence="2" id="KW-1003">Cell membrane</keyword>
<feature type="transmembrane region" description="Helical" evidence="6">
    <location>
        <begin position="366"/>
        <end position="385"/>
    </location>
</feature>
<comment type="subcellular location">
    <subcellularLocation>
        <location evidence="1">Cell membrane</location>
        <topology evidence="1">Multi-pass membrane protein</topology>
    </subcellularLocation>
</comment>
<protein>
    <submittedName>
        <fullName evidence="7">Lipopolysaccharide biosynthesis protein</fullName>
    </submittedName>
</protein>
<keyword evidence="5 6" id="KW-0472">Membrane</keyword>
<dbReference type="RefSeq" id="WP_283239382.1">
    <property type="nucleotide sequence ID" value="NZ_JASGBP010000005.1"/>
</dbReference>
<evidence type="ECO:0000313" key="8">
    <source>
        <dbReference type="Proteomes" id="UP001230035"/>
    </source>
</evidence>
<comment type="caution">
    <text evidence="7">The sequence shown here is derived from an EMBL/GenBank/DDBJ whole genome shotgun (WGS) entry which is preliminary data.</text>
</comment>
<evidence type="ECO:0000256" key="6">
    <source>
        <dbReference type="SAM" id="Phobius"/>
    </source>
</evidence>
<feature type="transmembrane region" description="Helical" evidence="6">
    <location>
        <begin position="21"/>
        <end position="42"/>
    </location>
</feature>
<dbReference type="Pfam" id="PF01943">
    <property type="entry name" value="Polysacc_synt"/>
    <property type="match status" value="1"/>
</dbReference>
<keyword evidence="4 6" id="KW-1133">Transmembrane helix</keyword>
<evidence type="ECO:0000256" key="4">
    <source>
        <dbReference type="ARBA" id="ARBA00022989"/>
    </source>
</evidence>
<feature type="transmembrane region" description="Helical" evidence="6">
    <location>
        <begin position="48"/>
        <end position="66"/>
    </location>
</feature>
<organism evidence="7 8">
    <name type="scientific">Flavobacterium sedimenticola</name>
    <dbReference type="NCBI Taxonomy" id="3043286"/>
    <lineage>
        <taxon>Bacteria</taxon>
        <taxon>Pseudomonadati</taxon>
        <taxon>Bacteroidota</taxon>
        <taxon>Flavobacteriia</taxon>
        <taxon>Flavobacteriales</taxon>
        <taxon>Flavobacteriaceae</taxon>
        <taxon>Flavobacterium</taxon>
    </lineage>
</organism>
<feature type="transmembrane region" description="Helical" evidence="6">
    <location>
        <begin position="339"/>
        <end position="359"/>
    </location>
</feature>
<feature type="transmembrane region" description="Helical" evidence="6">
    <location>
        <begin position="95"/>
        <end position="117"/>
    </location>
</feature>
<dbReference type="Proteomes" id="UP001230035">
    <property type="component" value="Unassembled WGS sequence"/>
</dbReference>
<dbReference type="PANTHER" id="PTHR30250">
    <property type="entry name" value="PST FAMILY PREDICTED COLANIC ACID TRANSPORTER"/>
    <property type="match status" value="1"/>
</dbReference>
<keyword evidence="8" id="KW-1185">Reference proteome</keyword>
<sequence length="424" mass="48156">MIKTLVGKIKPENKSFVALTFSNLFSNVVAIISGIIIARWVLPEEFGLFNALSIFTSYIILIQLGIPSGLSREFPFYYGKSDEKYAEELAATAKYFMLALSFGILLLGVIAGIVFSVRGEYEYAIGSLVVGLTSAQTFFTTKFLKVLYRSDNHFLTLSKVTMINTIASLVTIFLVYEYSYYGLCLRALLLVFVDWYFTDKWKPLDVKSNFSWKNFKELSRVGMPIYFVANVYSLWPTFQRTIILSTLGAKGLGVYALANIVQNMLSTFNGVVSSTSFPKMSLAYGQGKNINQIIRIPLRLALISFLIYFFILIVGWPLLPKVVDFVLPNYVEGVEAAQWMLLVALVSSFAVFSNIYMVVKKNHHRLISYFIGITVWLLFIIFNRVDSIQDLVVFSKALFYGYLAVNICDGCFYYYYLKANRFTS</sequence>
<keyword evidence="3 6" id="KW-0812">Transmembrane</keyword>
<feature type="transmembrane region" description="Helical" evidence="6">
    <location>
        <begin position="156"/>
        <end position="174"/>
    </location>
</feature>
<dbReference type="InterPro" id="IPR002797">
    <property type="entry name" value="Polysacc_synth"/>
</dbReference>
<dbReference type="InterPro" id="IPR050833">
    <property type="entry name" value="Poly_Biosynth_Transport"/>
</dbReference>